<name>A0A3B0XLZ9_9ZZZZ</name>
<dbReference type="SUPFAM" id="SSF49265">
    <property type="entry name" value="Fibronectin type III"/>
    <property type="match status" value="1"/>
</dbReference>
<dbReference type="InterPro" id="IPR013783">
    <property type="entry name" value="Ig-like_fold"/>
</dbReference>
<dbReference type="PROSITE" id="PS50853">
    <property type="entry name" value="FN3"/>
    <property type="match status" value="1"/>
</dbReference>
<evidence type="ECO:0000256" key="1">
    <source>
        <dbReference type="ARBA" id="ARBA00022729"/>
    </source>
</evidence>
<feature type="domain" description="Fibronectin type-III" evidence="2">
    <location>
        <begin position="246"/>
        <end position="341"/>
    </location>
</feature>
<accession>A0A3B0XLZ9</accession>
<dbReference type="PROSITE" id="PS51257">
    <property type="entry name" value="PROKAR_LIPOPROTEIN"/>
    <property type="match status" value="1"/>
</dbReference>
<dbReference type="InterPro" id="IPR032812">
    <property type="entry name" value="SbsA_Ig"/>
</dbReference>
<dbReference type="EMBL" id="UOFF01000375">
    <property type="protein sequence ID" value="VAW57356.1"/>
    <property type="molecule type" value="Genomic_DNA"/>
</dbReference>
<organism evidence="3">
    <name type="scientific">hydrothermal vent metagenome</name>
    <dbReference type="NCBI Taxonomy" id="652676"/>
    <lineage>
        <taxon>unclassified sequences</taxon>
        <taxon>metagenomes</taxon>
        <taxon>ecological metagenomes</taxon>
    </lineage>
</organism>
<dbReference type="Pfam" id="PF13205">
    <property type="entry name" value="Big_5"/>
    <property type="match status" value="2"/>
</dbReference>
<dbReference type="InterPro" id="IPR003961">
    <property type="entry name" value="FN3_dom"/>
</dbReference>
<dbReference type="Gene3D" id="2.60.40.10">
    <property type="entry name" value="Immunoglobulins"/>
    <property type="match status" value="2"/>
</dbReference>
<gene>
    <name evidence="3" type="ORF">MNBD_GAMMA07-123</name>
</gene>
<dbReference type="InterPro" id="IPR036116">
    <property type="entry name" value="FN3_sf"/>
</dbReference>
<protein>
    <recommendedName>
        <fullName evidence="2">Fibronectin type-III domain-containing protein</fullName>
    </recommendedName>
</protein>
<proteinExistence type="predicted"/>
<evidence type="ECO:0000313" key="3">
    <source>
        <dbReference type="EMBL" id="VAW57356.1"/>
    </source>
</evidence>
<sequence length="471" mass="51151">MKTLMMIPKLLFLCSLLSLTACVEDEEALKDALGLNDDKLELTVSPKKSDISVATNLNAIFLSFNDSVEIENITSKQIILSNPPVKFHLDQSQLEDSNILYLILDEKLQPTTKYTFFINNIRNLSTDELKSFAWEFTTLDSIDVTAPLLVSTLPLDSAIDVSNALTSIELTFNENIKLASFNDVIITPDVTGVTSIEGNKLIFKPDTSFKPNENYRLVVNYVSDLSGNILASEISVNFLTIGDSVLPTIPTLTLSSGDNSTSPSFSWNAATDASGIAYYKLKRGQHDVNNIVDYKTLSNTTLSFTDAGLETDHPYFYQLEIGDNAGNIVKSNIVTLTTPPAIVTETPVEPTPNPIVVTDPAPAPVAKSLTLTWSSPTRNSDDSCLTDLQGYSINFKDANSGYALLKTVALDSLSLNCTIDTTNSDTTCGGAKICSYQTQEFAAGTWFFKVQAVNTKGTASLDSNEASSIIN</sequence>
<dbReference type="InterPro" id="IPR014755">
    <property type="entry name" value="Cu-Rt/internalin_Ig-like"/>
</dbReference>
<keyword evidence="1" id="KW-0732">Signal</keyword>
<evidence type="ECO:0000259" key="2">
    <source>
        <dbReference type="PROSITE" id="PS50853"/>
    </source>
</evidence>
<reference evidence="3" key="1">
    <citation type="submission" date="2018-06" db="EMBL/GenBank/DDBJ databases">
        <authorList>
            <person name="Zhirakovskaya E."/>
        </authorList>
    </citation>
    <scope>NUCLEOTIDE SEQUENCE</scope>
</reference>
<dbReference type="AlphaFoldDB" id="A0A3B0XLZ9"/>
<dbReference type="Gene3D" id="2.60.40.1220">
    <property type="match status" value="1"/>
</dbReference>